<organism evidence="1 2">
    <name type="scientific">Borrelia duttonii (strain Ly)</name>
    <dbReference type="NCBI Taxonomy" id="412419"/>
    <lineage>
        <taxon>Bacteria</taxon>
        <taxon>Pseudomonadati</taxon>
        <taxon>Spirochaetota</taxon>
        <taxon>Spirochaetia</taxon>
        <taxon>Spirochaetales</taxon>
        <taxon>Borreliaceae</taxon>
        <taxon>Borrelia</taxon>
    </lineage>
</organism>
<name>B5RPG7_BORDL</name>
<sequence>MNKFLGVSFILLFLGCDGKEFTASKRNKVFSGDNVQNHNKVNDLSIELNLNVDEKKTLDFFVETLKDEYAKTTSGTNVHFKQKVNNINKIEEYVEQFFLELKANAKAKELLHIVKDAKENPGVGGLDTVKSSIASAFDNFFGTTPEPRSNKSKSISTFESIKTTCNAYKAQTAKSK</sequence>
<dbReference type="KEGG" id="bdu:BDU_8015"/>
<keyword evidence="1" id="KW-0614">Plasmid</keyword>
<dbReference type="EMBL" id="CP000992">
    <property type="protein sequence ID" value="ACH94253.1"/>
    <property type="molecule type" value="Genomic_DNA"/>
</dbReference>
<geneLocation type="plasmid" evidence="1 2">
    <name>pl32</name>
</geneLocation>
<reference evidence="1 2" key="1">
    <citation type="journal article" date="2008" name="PLoS Genet.">
        <title>The genome of Borrelia recurrentis, the agent of deadly louse-borne relapsing fever, is a degraded subset of tick-borne Borrelia duttonii.</title>
        <authorList>
            <person name="Lescot M."/>
            <person name="Audic S."/>
            <person name="Robert C."/>
            <person name="Nguyen T.T."/>
            <person name="Blanc G."/>
            <person name="Cutler S.J."/>
            <person name="Wincker P."/>
            <person name="Couloux A."/>
            <person name="Claverie J.-M."/>
            <person name="Raoult D."/>
            <person name="Drancourt M."/>
        </authorList>
    </citation>
    <scope>NUCLEOTIDE SEQUENCE [LARGE SCALE GENOMIC DNA]</scope>
    <source>
        <strain evidence="1 2">Ly</strain>
    </source>
</reference>
<dbReference type="HOGENOM" id="CLU_1522342_0_0_12"/>
<dbReference type="Proteomes" id="UP000000611">
    <property type="component" value="Plasmid pl32"/>
</dbReference>
<keyword evidence="2" id="KW-1185">Reference proteome</keyword>
<evidence type="ECO:0000313" key="2">
    <source>
        <dbReference type="Proteomes" id="UP000000611"/>
    </source>
</evidence>
<proteinExistence type="predicted"/>
<evidence type="ECO:0000313" key="1">
    <source>
        <dbReference type="EMBL" id="ACH94253.1"/>
    </source>
</evidence>
<protein>
    <submittedName>
        <fullName evidence="1">Lipoprotein</fullName>
    </submittedName>
</protein>
<accession>B5RPG7</accession>
<dbReference type="AlphaFoldDB" id="B5RPG7"/>
<dbReference type="RefSeq" id="WP_012539791.1">
    <property type="nucleotide sequence ID" value="NC_011264.1"/>
</dbReference>
<gene>
    <name evidence="1" type="ordered locus">BDU_8015</name>
</gene>
<dbReference type="OrthoDB" id="352979at2"/>
<keyword evidence="1" id="KW-0449">Lipoprotein</keyword>
<dbReference type="PROSITE" id="PS51257">
    <property type="entry name" value="PROKAR_LIPOPROTEIN"/>
    <property type="match status" value="1"/>
</dbReference>